<dbReference type="InterPro" id="IPR009091">
    <property type="entry name" value="RCC1/BLIP-II"/>
</dbReference>
<accession>A0AA39QRN0</accession>
<dbReference type="GO" id="GO:0005737">
    <property type="term" value="C:cytoplasm"/>
    <property type="evidence" value="ECO:0007669"/>
    <property type="project" value="TreeGrafter"/>
</dbReference>
<evidence type="ECO:0000259" key="3">
    <source>
        <dbReference type="PROSITE" id="PS50181"/>
    </source>
</evidence>
<protein>
    <recommendedName>
        <fullName evidence="3">F-box domain-containing protein</fullName>
    </recommendedName>
</protein>
<dbReference type="PROSITE" id="PS50181">
    <property type="entry name" value="FBOX"/>
    <property type="match status" value="1"/>
</dbReference>
<proteinExistence type="predicted"/>
<dbReference type="InterPro" id="IPR000408">
    <property type="entry name" value="Reg_chr_condens"/>
</dbReference>
<feature type="compositionally biased region" description="Polar residues" evidence="2">
    <location>
        <begin position="594"/>
        <end position="611"/>
    </location>
</feature>
<dbReference type="SUPFAM" id="SSF81383">
    <property type="entry name" value="F-box domain"/>
    <property type="match status" value="1"/>
</dbReference>
<sequence length="701" mass="78928">MAETISLTDLPLDILYCIFPYLGASDFLRLTNCTKALFPYREDPRFWHALTRDTFRIPPQPLLQGGRWQWLYKKLLTQTRLYTWGNDDGGNLGHAEDSDSQVRSEAVRATRGDMMHRQRARGNFRHARWPRPAIVDENVGIVADVQCGGWSTTLLNSIGAIYIFGSFNGLWLPRRANSELRRLKFPVAYPPTTKHRYEPSTAIRQYSTGRSSVLGLSDDGKVWMWEQDRGFQVRPVHVDLVENKVERVATGNSMYVTNVGIIYWASVRESDLVQGGQQEALQVHDAMLIESVTIPGTSYRRKKNERNVGDSLESRIGQVTNHVVLAGYIVFTTDLNKIFCYRTTFPMPALDVPEPIEISTFYNALPNQPFIIRDIQGAFTRFAVFTDSGNIITGTEEFLNQFHHASTSSTADSPIPLPVPDIIPSLQSKDIISLAFGDHHFHALHANGAITSYAQELQRCGALGLGNSMIAALRGALVTQAGFGNGRLPDGEGRTVWFEPLMGNWLEDVFSKSEATEANERRQMLLSGHEGVRKAIADYFEQEGSKWDEGVTKDGEMGAYFTLKVAAAGWHSAALVLVDEKKASKARQKHIVKPSSQKSRDSSPAPSLQSDDSYEVIDSPGEQLVNAVYDIYEWLWEFCRWFLGLTQRDAAREFNKEQHKNDNREETEDGPEVVYTWSNDPFPRLRLPDGEVMPGEIPLTE</sequence>
<dbReference type="EMBL" id="JAFEKC020000022">
    <property type="protein sequence ID" value="KAK0507907.1"/>
    <property type="molecule type" value="Genomic_DNA"/>
</dbReference>
<reference evidence="4" key="1">
    <citation type="submission" date="2023-03" db="EMBL/GenBank/DDBJ databases">
        <title>Complete genome of Cladonia borealis.</title>
        <authorList>
            <person name="Park H."/>
        </authorList>
    </citation>
    <scope>NUCLEOTIDE SEQUENCE</scope>
    <source>
        <strain evidence="4">ANT050790</strain>
    </source>
</reference>
<dbReference type="Proteomes" id="UP001166286">
    <property type="component" value="Unassembled WGS sequence"/>
</dbReference>
<dbReference type="Gene3D" id="2.130.10.30">
    <property type="entry name" value="Regulator of chromosome condensation 1/beta-lactamase-inhibitor protein II"/>
    <property type="match status" value="1"/>
</dbReference>
<evidence type="ECO:0000256" key="2">
    <source>
        <dbReference type="SAM" id="MobiDB-lite"/>
    </source>
</evidence>
<comment type="caution">
    <text evidence="4">The sequence shown here is derived from an EMBL/GenBank/DDBJ whole genome shotgun (WGS) entry which is preliminary data.</text>
</comment>
<dbReference type="AlphaFoldDB" id="A0AA39QRN0"/>
<organism evidence="4 5">
    <name type="scientific">Cladonia borealis</name>
    <dbReference type="NCBI Taxonomy" id="184061"/>
    <lineage>
        <taxon>Eukaryota</taxon>
        <taxon>Fungi</taxon>
        <taxon>Dikarya</taxon>
        <taxon>Ascomycota</taxon>
        <taxon>Pezizomycotina</taxon>
        <taxon>Lecanoromycetes</taxon>
        <taxon>OSLEUM clade</taxon>
        <taxon>Lecanoromycetidae</taxon>
        <taxon>Lecanorales</taxon>
        <taxon>Lecanorineae</taxon>
        <taxon>Cladoniaceae</taxon>
        <taxon>Cladonia</taxon>
    </lineage>
</organism>
<dbReference type="GO" id="GO:0005085">
    <property type="term" value="F:guanyl-nucleotide exchange factor activity"/>
    <property type="evidence" value="ECO:0007669"/>
    <property type="project" value="TreeGrafter"/>
</dbReference>
<keyword evidence="5" id="KW-1185">Reference proteome</keyword>
<dbReference type="InterPro" id="IPR001810">
    <property type="entry name" value="F-box_dom"/>
</dbReference>
<feature type="region of interest" description="Disordered" evidence="2">
    <location>
        <begin position="587"/>
        <end position="613"/>
    </location>
</feature>
<evidence type="ECO:0000313" key="5">
    <source>
        <dbReference type="Proteomes" id="UP001166286"/>
    </source>
</evidence>
<feature type="repeat" description="RCC1" evidence="1">
    <location>
        <begin position="79"/>
        <end position="158"/>
    </location>
</feature>
<dbReference type="PANTHER" id="PTHR45982:SF3">
    <property type="entry name" value="F-BOX PROTEIN POF9"/>
    <property type="match status" value="1"/>
</dbReference>
<dbReference type="PROSITE" id="PS50012">
    <property type="entry name" value="RCC1_3"/>
    <property type="match status" value="1"/>
</dbReference>
<gene>
    <name evidence="4" type="ORF">JMJ35_009796</name>
</gene>
<name>A0AA39QRN0_9LECA</name>
<evidence type="ECO:0000256" key="1">
    <source>
        <dbReference type="PROSITE-ProRule" id="PRU00235"/>
    </source>
</evidence>
<evidence type="ECO:0000313" key="4">
    <source>
        <dbReference type="EMBL" id="KAK0507907.1"/>
    </source>
</evidence>
<dbReference type="SUPFAM" id="SSF50985">
    <property type="entry name" value="RCC1/BLIP-II"/>
    <property type="match status" value="1"/>
</dbReference>
<dbReference type="PANTHER" id="PTHR45982">
    <property type="entry name" value="REGULATOR OF CHROMOSOME CONDENSATION"/>
    <property type="match status" value="1"/>
</dbReference>
<feature type="domain" description="F-box" evidence="3">
    <location>
        <begin position="4"/>
        <end position="50"/>
    </location>
</feature>
<dbReference type="InterPro" id="IPR051553">
    <property type="entry name" value="Ran_GTPase-activating"/>
</dbReference>
<dbReference type="InterPro" id="IPR036047">
    <property type="entry name" value="F-box-like_dom_sf"/>
</dbReference>